<dbReference type="PANTHER" id="PTHR34701:SF1">
    <property type="entry name" value="TRANSCRIPTIONAL REGULATOR MRAZ"/>
    <property type="match status" value="1"/>
</dbReference>
<dbReference type="InterPro" id="IPR035642">
    <property type="entry name" value="MraZ_N"/>
</dbReference>
<dbReference type="Gene3D" id="3.40.1550.20">
    <property type="entry name" value="Transcriptional regulator MraZ domain"/>
    <property type="match status" value="1"/>
</dbReference>
<dbReference type="GO" id="GO:0003700">
    <property type="term" value="F:DNA-binding transcription factor activity"/>
    <property type="evidence" value="ECO:0007669"/>
    <property type="project" value="UniProtKB-UniRule"/>
</dbReference>
<dbReference type="RefSeq" id="WP_346821658.1">
    <property type="nucleotide sequence ID" value="NZ_JBDKWZ010000007.1"/>
</dbReference>
<dbReference type="GO" id="GO:0000976">
    <property type="term" value="F:transcription cis-regulatory region binding"/>
    <property type="evidence" value="ECO:0007669"/>
    <property type="project" value="TreeGrafter"/>
</dbReference>
<evidence type="ECO:0000256" key="4">
    <source>
        <dbReference type="ARBA" id="ARBA00023015"/>
    </source>
</evidence>
<evidence type="ECO:0000256" key="3">
    <source>
        <dbReference type="ARBA" id="ARBA00022737"/>
    </source>
</evidence>
<gene>
    <name evidence="7 9" type="primary">mraZ</name>
    <name evidence="9" type="ORF">AAG747_13235</name>
</gene>
<comment type="caution">
    <text evidence="9">The sequence shown here is derived from an EMBL/GenBank/DDBJ whole genome shotgun (WGS) entry which is preliminary data.</text>
</comment>
<evidence type="ECO:0000256" key="7">
    <source>
        <dbReference type="HAMAP-Rule" id="MF_01008"/>
    </source>
</evidence>
<sequence length="173" mass="19646">MPAFYGKYDCKIDAKGRLTLPARIKNVLADCDGEKLMLVKGFEPCLTVYTEDIWVDTYEKVMNLNPFDPQQLRFQRSFFAGCMEVEPDKSSRILIPKDMLQYAQMESDIHLIGVGNRLELWSAEISGAFIMPPDEMALSSKDYLGSRVQKEEPVVVNINKGEVQTIKEQNSGK</sequence>
<comment type="similarity">
    <text evidence="7">Belongs to the MraZ family.</text>
</comment>
<dbReference type="InterPro" id="IPR007159">
    <property type="entry name" value="SpoVT-AbrB_dom"/>
</dbReference>
<comment type="subcellular location">
    <subcellularLocation>
        <location evidence="7">Cytoplasm</location>
        <location evidence="7">Nucleoid</location>
    </subcellularLocation>
</comment>
<dbReference type="SUPFAM" id="SSF89447">
    <property type="entry name" value="AbrB/MazE/MraZ-like"/>
    <property type="match status" value="1"/>
</dbReference>
<keyword evidence="3" id="KW-0677">Repeat</keyword>
<dbReference type="PANTHER" id="PTHR34701">
    <property type="entry name" value="TRANSCRIPTIONAL REGULATOR MRAZ"/>
    <property type="match status" value="1"/>
</dbReference>
<dbReference type="CDD" id="cd16321">
    <property type="entry name" value="MraZ_C"/>
    <property type="match status" value="1"/>
</dbReference>
<dbReference type="InterPro" id="IPR038619">
    <property type="entry name" value="MraZ_sf"/>
</dbReference>
<keyword evidence="4 7" id="KW-0805">Transcription regulation</keyword>
<dbReference type="InterPro" id="IPR035644">
    <property type="entry name" value="MraZ_C"/>
</dbReference>
<evidence type="ECO:0000313" key="10">
    <source>
        <dbReference type="Proteomes" id="UP001403385"/>
    </source>
</evidence>
<feature type="domain" description="SpoVT-AbrB" evidence="8">
    <location>
        <begin position="7"/>
        <end position="53"/>
    </location>
</feature>
<keyword evidence="6 7" id="KW-0804">Transcription</keyword>
<dbReference type="InterPro" id="IPR003444">
    <property type="entry name" value="MraZ"/>
</dbReference>
<dbReference type="PROSITE" id="PS51740">
    <property type="entry name" value="SPOVT_ABRB"/>
    <property type="match status" value="2"/>
</dbReference>
<dbReference type="NCBIfam" id="TIGR00242">
    <property type="entry name" value="division/cell wall cluster transcriptional repressor MraZ"/>
    <property type="match status" value="1"/>
</dbReference>
<dbReference type="AlphaFoldDB" id="A0AAW9RVQ5"/>
<evidence type="ECO:0000256" key="1">
    <source>
        <dbReference type="ARBA" id="ARBA00013860"/>
    </source>
</evidence>
<keyword evidence="2 7" id="KW-0963">Cytoplasm</keyword>
<dbReference type="Proteomes" id="UP001403385">
    <property type="component" value="Unassembled WGS sequence"/>
</dbReference>
<dbReference type="HAMAP" id="MF_01008">
    <property type="entry name" value="MraZ"/>
    <property type="match status" value="1"/>
</dbReference>
<evidence type="ECO:0000256" key="5">
    <source>
        <dbReference type="ARBA" id="ARBA00023125"/>
    </source>
</evidence>
<accession>A0AAW9RVQ5</accession>
<evidence type="ECO:0000256" key="2">
    <source>
        <dbReference type="ARBA" id="ARBA00022490"/>
    </source>
</evidence>
<comment type="subunit">
    <text evidence="7">Forms oligomers.</text>
</comment>
<dbReference type="InterPro" id="IPR037914">
    <property type="entry name" value="SpoVT-AbrB_sf"/>
</dbReference>
<name>A0AAW9RVQ5_9BACT</name>
<dbReference type="GO" id="GO:0009295">
    <property type="term" value="C:nucleoid"/>
    <property type="evidence" value="ECO:0007669"/>
    <property type="project" value="UniProtKB-SubCell"/>
</dbReference>
<reference evidence="9 10" key="1">
    <citation type="submission" date="2024-04" db="EMBL/GenBank/DDBJ databases">
        <title>Novel genus in family Flammeovirgaceae.</title>
        <authorList>
            <person name="Nguyen T.H."/>
            <person name="Vuong T.Q."/>
            <person name="Le H."/>
            <person name="Kim S.-G."/>
        </authorList>
    </citation>
    <scope>NUCLEOTIDE SEQUENCE [LARGE SCALE GENOMIC DNA]</scope>
    <source>
        <strain evidence="9 10">JCM 23209</strain>
    </source>
</reference>
<dbReference type="CDD" id="cd16320">
    <property type="entry name" value="MraZ_N"/>
    <property type="match status" value="1"/>
</dbReference>
<protein>
    <recommendedName>
        <fullName evidence="1 7">Transcriptional regulator MraZ</fullName>
    </recommendedName>
</protein>
<dbReference type="InterPro" id="IPR020603">
    <property type="entry name" value="MraZ_dom"/>
</dbReference>
<evidence type="ECO:0000256" key="6">
    <source>
        <dbReference type="ARBA" id="ARBA00023163"/>
    </source>
</evidence>
<keyword evidence="5 7" id="KW-0238">DNA-binding</keyword>
<dbReference type="GO" id="GO:2000143">
    <property type="term" value="P:negative regulation of DNA-templated transcription initiation"/>
    <property type="evidence" value="ECO:0007669"/>
    <property type="project" value="TreeGrafter"/>
</dbReference>
<proteinExistence type="inferred from homology"/>
<feature type="domain" description="SpoVT-AbrB" evidence="8">
    <location>
        <begin position="82"/>
        <end position="125"/>
    </location>
</feature>
<dbReference type="Pfam" id="PF02381">
    <property type="entry name" value="MraZ"/>
    <property type="match status" value="2"/>
</dbReference>
<keyword evidence="10" id="KW-1185">Reference proteome</keyword>
<evidence type="ECO:0000313" key="9">
    <source>
        <dbReference type="EMBL" id="MEN7548879.1"/>
    </source>
</evidence>
<organism evidence="9 10">
    <name type="scientific">Rapidithrix thailandica</name>
    <dbReference type="NCBI Taxonomy" id="413964"/>
    <lineage>
        <taxon>Bacteria</taxon>
        <taxon>Pseudomonadati</taxon>
        <taxon>Bacteroidota</taxon>
        <taxon>Cytophagia</taxon>
        <taxon>Cytophagales</taxon>
        <taxon>Flammeovirgaceae</taxon>
        <taxon>Rapidithrix</taxon>
    </lineage>
</organism>
<evidence type="ECO:0000259" key="8">
    <source>
        <dbReference type="PROSITE" id="PS51740"/>
    </source>
</evidence>
<dbReference type="GO" id="GO:0005737">
    <property type="term" value="C:cytoplasm"/>
    <property type="evidence" value="ECO:0007669"/>
    <property type="project" value="UniProtKB-UniRule"/>
</dbReference>
<dbReference type="EMBL" id="JBDKWZ010000007">
    <property type="protein sequence ID" value="MEN7548879.1"/>
    <property type="molecule type" value="Genomic_DNA"/>
</dbReference>